<evidence type="ECO:0000313" key="3">
    <source>
        <dbReference type="EMBL" id="TYS68100.1"/>
    </source>
</evidence>
<dbReference type="OrthoDB" id="2989424at2"/>
<dbReference type="STRING" id="79883.GCA_001636495_02068"/>
<evidence type="ECO:0000256" key="2">
    <source>
        <dbReference type="SAM" id="Phobius"/>
    </source>
</evidence>
<proteinExistence type="predicted"/>
<feature type="transmembrane region" description="Helical" evidence="2">
    <location>
        <begin position="32"/>
        <end position="54"/>
    </location>
</feature>
<organism evidence="3 4">
    <name type="scientific">Sutcliffiella horikoshii</name>
    <dbReference type="NCBI Taxonomy" id="79883"/>
    <lineage>
        <taxon>Bacteria</taxon>
        <taxon>Bacillati</taxon>
        <taxon>Bacillota</taxon>
        <taxon>Bacilli</taxon>
        <taxon>Bacillales</taxon>
        <taxon>Bacillaceae</taxon>
        <taxon>Sutcliffiella</taxon>
    </lineage>
</organism>
<feature type="transmembrane region" description="Helical" evidence="2">
    <location>
        <begin position="9"/>
        <end position="26"/>
    </location>
</feature>
<feature type="region of interest" description="Disordered" evidence="1">
    <location>
        <begin position="76"/>
        <end position="131"/>
    </location>
</feature>
<dbReference type="Proteomes" id="UP000322524">
    <property type="component" value="Unassembled WGS sequence"/>
</dbReference>
<keyword evidence="2" id="KW-0812">Transmembrane</keyword>
<keyword evidence="2" id="KW-1133">Transmembrane helix</keyword>
<gene>
    <name evidence="3" type="ORF">FZC76_10125</name>
</gene>
<sequence>MKRSYRKPIFYTLVSLAAFYLIIQLFSNPGGLFTSLLLIVGGATVFYLIFRYFIQGKIGAKTDARYSKAVKQSKKKYAATGSTKPTISPITSSRDRASSKPSKPAVPKRKAPSHLTVIEGKKGKKKNRAFF</sequence>
<dbReference type="InterPro" id="IPR048110">
    <property type="entry name" value="SA1362/YqhP-like"/>
</dbReference>
<name>A0A5D4SXG0_9BACI</name>
<dbReference type="RefSeq" id="WP_148988083.1">
    <property type="nucleotide sequence ID" value="NZ_VTEV01000004.1"/>
</dbReference>
<dbReference type="NCBIfam" id="NF041554">
    <property type="entry name" value="SA1362_fam"/>
    <property type="match status" value="1"/>
</dbReference>
<protein>
    <submittedName>
        <fullName evidence="3">Uncharacterized protein</fullName>
    </submittedName>
</protein>
<dbReference type="AlphaFoldDB" id="A0A5D4SXG0"/>
<reference evidence="3 4" key="1">
    <citation type="submission" date="2019-08" db="EMBL/GenBank/DDBJ databases">
        <title>Bacillus genomes from the desert of Cuatro Cienegas, Coahuila.</title>
        <authorList>
            <person name="Olmedo-Alvarez G."/>
        </authorList>
    </citation>
    <scope>NUCLEOTIDE SEQUENCE [LARGE SCALE GENOMIC DNA]</scope>
    <source>
        <strain evidence="3 4">CH28_1T</strain>
    </source>
</reference>
<evidence type="ECO:0000313" key="4">
    <source>
        <dbReference type="Proteomes" id="UP000322524"/>
    </source>
</evidence>
<evidence type="ECO:0000256" key="1">
    <source>
        <dbReference type="SAM" id="MobiDB-lite"/>
    </source>
</evidence>
<accession>A0A5D4SXG0</accession>
<feature type="compositionally biased region" description="Low complexity" evidence="1">
    <location>
        <begin position="80"/>
        <end position="92"/>
    </location>
</feature>
<comment type="caution">
    <text evidence="3">The sequence shown here is derived from an EMBL/GenBank/DDBJ whole genome shotgun (WGS) entry which is preliminary data.</text>
</comment>
<keyword evidence="2" id="KW-0472">Membrane</keyword>
<dbReference type="EMBL" id="VTEV01000004">
    <property type="protein sequence ID" value="TYS68100.1"/>
    <property type="molecule type" value="Genomic_DNA"/>
</dbReference>
<feature type="compositionally biased region" description="Basic residues" evidence="1">
    <location>
        <begin position="122"/>
        <end position="131"/>
    </location>
</feature>